<feature type="chain" id="PRO_5002118180" description="Copper acquisition factor BIM1-like domain-containing protein" evidence="8">
    <location>
        <begin position="19"/>
        <end position="227"/>
    </location>
</feature>
<accession>A0A0B7K3M6</accession>
<evidence type="ECO:0000313" key="10">
    <source>
        <dbReference type="EMBL" id="CEO51978.1"/>
    </source>
</evidence>
<evidence type="ECO:0000256" key="8">
    <source>
        <dbReference type="SAM" id="SignalP"/>
    </source>
</evidence>
<keyword evidence="6" id="KW-0325">Glycoprotein</keyword>
<dbReference type="GO" id="GO:0005886">
    <property type="term" value="C:plasma membrane"/>
    <property type="evidence" value="ECO:0007669"/>
    <property type="project" value="UniProtKB-SubCell"/>
</dbReference>
<dbReference type="EMBL" id="CDPU01000026">
    <property type="protein sequence ID" value="CEO51978.1"/>
    <property type="molecule type" value="Genomic_DNA"/>
</dbReference>
<dbReference type="InterPro" id="IPR046530">
    <property type="entry name" value="BIM1-like_dom"/>
</dbReference>
<dbReference type="AlphaFoldDB" id="A0A0B7K3M6"/>
<evidence type="ECO:0000256" key="3">
    <source>
        <dbReference type="ARBA" id="ARBA00022622"/>
    </source>
</evidence>
<proteinExistence type="predicted"/>
<dbReference type="GO" id="GO:0098552">
    <property type="term" value="C:side of membrane"/>
    <property type="evidence" value="ECO:0007669"/>
    <property type="project" value="UniProtKB-KW"/>
</dbReference>
<organism evidence="10">
    <name type="scientific">Bionectria ochroleuca</name>
    <name type="common">Gliocladium roseum</name>
    <dbReference type="NCBI Taxonomy" id="29856"/>
    <lineage>
        <taxon>Eukaryota</taxon>
        <taxon>Fungi</taxon>
        <taxon>Dikarya</taxon>
        <taxon>Ascomycota</taxon>
        <taxon>Pezizomycotina</taxon>
        <taxon>Sordariomycetes</taxon>
        <taxon>Hypocreomycetidae</taxon>
        <taxon>Hypocreales</taxon>
        <taxon>Bionectriaceae</taxon>
        <taxon>Clonostachys</taxon>
    </lineage>
</organism>
<evidence type="ECO:0000256" key="6">
    <source>
        <dbReference type="ARBA" id="ARBA00023180"/>
    </source>
</evidence>
<keyword evidence="5" id="KW-0472">Membrane</keyword>
<evidence type="ECO:0000256" key="7">
    <source>
        <dbReference type="ARBA" id="ARBA00023288"/>
    </source>
</evidence>
<sequence length="227" mass="22735">MRATLLLGALSALSLTNAHFTIKSPKGIGSADSTADHAPCGGFTPDLSDGSSQLVDVHVGGEAVALRLTHSRCTWLLRATLDSAAKNGWEKVFPITVQSGLGDFCFPAVTFPSDWAGKKGVISIVSSADDGQLFQCIAANFVSGTASPPTTCTNASSVTSYGTDDAELQKLIGDQDSASSTASSSAASPSSTDSKGAAGALLVPSIQSVGSLVAGVGALVLGGALMI</sequence>
<dbReference type="InterPro" id="IPR046936">
    <property type="entry name" value="BIM1-like"/>
</dbReference>
<evidence type="ECO:0000256" key="2">
    <source>
        <dbReference type="ARBA" id="ARBA00022475"/>
    </source>
</evidence>
<feature type="domain" description="Copper acquisition factor BIM1-like" evidence="9">
    <location>
        <begin position="17"/>
        <end position="156"/>
    </location>
</feature>
<keyword evidence="7" id="KW-0449">Lipoprotein</keyword>
<evidence type="ECO:0000259" key="9">
    <source>
        <dbReference type="Pfam" id="PF20238"/>
    </source>
</evidence>
<dbReference type="PANTHER" id="PTHR34992">
    <property type="entry name" value="HYPHAL ANASTAMOSIS-7 PROTEIN"/>
    <property type="match status" value="1"/>
</dbReference>
<protein>
    <recommendedName>
        <fullName evidence="9">Copper acquisition factor BIM1-like domain-containing protein</fullName>
    </recommendedName>
</protein>
<gene>
    <name evidence="10" type="ORF">BN869_000008036_1</name>
</gene>
<name>A0A0B7K3M6_BIOOC</name>
<evidence type="ECO:0000256" key="4">
    <source>
        <dbReference type="ARBA" id="ARBA00022729"/>
    </source>
</evidence>
<dbReference type="CDD" id="cd21176">
    <property type="entry name" value="LPMO_auxiliary-like"/>
    <property type="match status" value="1"/>
</dbReference>
<keyword evidence="4 8" id="KW-0732">Signal</keyword>
<evidence type="ECO:0000256" key="1">
    <source>
        <dbReference type="ARBA" id="ARBA00004609"/>
    </source>
</evidence>
<reference evidence="10" key="1">
    <citation type="submission" date="2015-01" db="EMBL/GenBank/DDBJ databases">
        <authorList>
            <person name="Durling Mikael"/>
        </authorList>
    </citation>
    <scope>NUCLEOTIDE SEQUENCE</scope>
</reference>
<keyword evidence="2" id="KW-1003">Cell membrane</keyword>
<comment type="subcellular location">
    <subcellularLocation>
        <location evidence="1">Cell membrane</location>
        <topology evidence="1">Lipid-anchor</topology>
        <topology evidence="1">GPI-anchor</topology>
    </subcellularLocation>
</comment>
<feature type="signal peptide" evidence="8">
    <location>
        <begin position="1"/>
        <end position="18"/>
    </location>
</feature>
<evidence type="ECO:0000256" key="5">
    <source>
        <dbReference type="ARBA" id="ARBA00023136"/>
    </source>
</evidence>
<dbReference type="Pfam" id="PF20238">
    <property type="entry name" value="BIM1-like_dom"/>
    <property type="match status" value="1"/>
</dbReference>
<dbReference type="PANTHER" id="PTHR34992:SF1">
    <property type="entry name" value="COPPER ACQUISITION FACTOR BIM1-LIKE DOMAIN-CONTAINING PROTEIN"/>
    <property type="match status" value="1"/>
</dbReference>
<keyword evidence="3" id="KW-0336">GPI-anchor</keyword>